<evidence type="ECO:0000313" key="3">
    <source>
        <dbReference type="Proteomes" id="UP000676336"/>
    </source>
</evidence>
<evidence type="ECO:0000313" key="1">
    <source>
        <dbReference type="EMBL" id="CAF4891551.1"/>
    </source>
</evidence>
<organism evidence="1 3">
    <name type="scientific">Rotaria magnacalcarata</name>
    <dbReference type="NCBI Taxonomy" id="392030"/>
    <lineage>
        <taxon>Eukaryota</taxon>
        <taxon>Metazoa</taxon>
        <taxon>Spiralia</taxon>
        <taxon>Gnathifera</taxon>
        <taxon>Rotifera</taxon>
        <taxon>Eurotatoria</taxon>
        <taxon>Bdelloidea</taxon>
        <taxon>Philodinida</taxon>
        <taxon>Philodinidae</taxon>
        <taxon>Rotaria</taxon>
    </lineage>
</organism>
<sequence length="258" mass="29764">MPYLHKNQTIQLSHIPRYWAINPTDNTTMEWHDPEESECNLQLMTSCRDTPPLRTISKDSCLGQIIGSLSLSSCHAKYVSHSGVFVRQLTDKIWVASSSESLHCLKIPKIEYRTSNHHTSNVMLSNQNLIYQISAEQFENVIKSIHIKTWSPISTFSTIPYFNNKSIQKEPNAIHLQQWQQHNTVYQNSLQPLMSLELNPPSQQQYNAMTQPVPLMPLVLPSYDSPSIEPSKTHTKFRANNSVYNHFNHNPKCYDRTK</sequence>
<dbReference type="EMBL" id="CAJOBI010171667">
    <property type="protein sequence ID" value="CAF4891551.1"/>
    <property type="molecule type" value="Genomic_DNA"/>
</dbReference>
<dbReference type="Proteomes" id="UP000676336">
    <property type="component" value="Unassembled WGS sequence"/>
</dbReference>
<comment type="caution">
    <text evidence="1">The sequence shown here is derived from an EMBL/GenBank/DDBJ whole genome shotgun (WGS) entry which is preliminary data.</text>
</comment>
<accession>A0A8S3C881</accession>
<name>A0A8S3C881_9BILA</name>
<reference evidence="1" key="1">
    <citation type="submission" date="2021-02" db="EMBL/GenBank/DDBJ databases">
        <authorList>
            <person name="Nowell W R."/>
        </authorList>
    </citation>
    <scope>NUCLEOTIDE SEQUENCE</scope>
</reference>
<evidence type="ECO:0000313" key="2">
    <source>
        <dbReference type="EMBL" id="CAF4915052.1"/>
    </source>
</evidence>
<dbReference type="AlphaFoldDB" id="A0A8S3C881"/>
<proteinExistence type="predicted"/>
<dbReference type="EMBL" id="CAJOBH010172338">
    <property type="protein sequence ID" value="CAF4915052.1"/>
    <property type="molecule type" value="Genomic_DNA"/>
</dbReference>
<gene>
    <name evidence="2" type="ORF">BYL167_LOCUS52740</name>
    <name evidence="1" type="ORF">SMN809_LOCUS51296</name>
</gene>
<dbReference type="Proteomes" id="UP000681967">
    <property type="component" value="Unassembled WGS sequence"/>
</dbReference>
<protein>
    <submittedName>
        <fullName evidence="1">Uncharacterized protein</fullName>
    </submittedName>
</protein>